<feature type="domain" description="FAD dependent oxidoreductase" evidence="3">
    <location>
        <begin position="7"/>
        <end position="351"/>
    </location>
</feature>
<dbReference type="Pfam" id="PF01266">
    <property type="entry name" value="DAO"/>
    <property type="match status" value="1"/>
</dbReference>
<dbReference type="Gene3D" id="3.50.50.60">
    <property type="entry name" value="FAD/NAD(P)-binding domain"/>
    <property type="match status" value="1"/>
</dbReference>
<feature type="compositionally biased region" description="Basic and acidic residues" evidence="2">
    <location>
        <begin position="385"/>
        <end position="396"/>
    </location>
</feature>
<reference evidence="4 5" key="1">
    <citation type="submission" date="2020-08" db="EMBL/GenBank/DDBJ databases">
        <title>Genomic Encyclopedia of Type Strains, Phase IV (KMG-IV): sequencing the most valuable type-strain genomes for metagenomic binning, comparative biology and taxonomic classification.</title>
        <authorList>
            <person name="Goeker M."/>
        </authorList>
    </citation>
    <scope>NUCLEOTIDE SEQUENCE [LARGE SCALE GENOMIC DNA]</scope>
    <source>
        <strain evidence="4 5">DSM 17328</strain>
    </source>
</reference>
<evidence type="ECO:0000313" key="4">
    <source>
        <dbReference type="EMBL" id="MBB4630812.1"/>
    </source>
</evidence>
<dbReference type="SUPFAM" id="SSF51905">
    <property type="entry name" value="FAD/NAD(P)-binding domain"/>
    <property type="match status" value="1"/>
</dbReference>
<dbReference type="GO" id="GO:0016491">
    <property type="term" value="F:oxidoreductase activity"/>
    <property type="evidence" value="ECO:0007669"/>
    <property type="project" value="UniProtKB-KW"/>
</dbReference>
<dbReference type="RefSeq" id="WP_184064329.1">
    <property type="nucleotide sequence ID" value="NZ_JACHNZ010000002.1"/>
</dbReference>
<evidence type="ECO:0000256" key="1">
    <source>
        <dbReference type="ARBA" id="ARBA00023002"/>
    </source>
</evidence>
<dbReference type="EC" id="1.4.99.6" evidence="4"/>
<dbReference type="GO" id="GO:0005737">
    <property type="term" value="C:cytoplasm"/>
    <property type="evidence" value="ECO:0007669"/>
    <property type="project" value="TreeGrafter"/>
</dbReference>
<comment type="caution">
    <text evidence="4">The sequence shown here is derived from an EMBL/GenBank/DDBJ whole genome shotgun (WGS) entry which is preliminary data.</text>
</comment>
<keyword evidence="1 4" id="KW-0560">Oxidoreductase</keyword>
<dbReference type="PANTHER" id="PTHR13847">
    <property type="entry name" value="SARCOSINE DEHYDROGENASE-RELATED"/>
    <property type="match status" value="1"/>
</dbReference>
<proteinExistence type="predicted"/>
<evidence type="ECO:0000256" key="2">
    <source>
        <dbReference type="SAM" id="MobiDB-lite"/>
    </source>
</evidence>
<dbReference type="InterPro" id="IPR036188">
    <property type="entry name" value="FAD/NAD-bd_sf"/>
</dbReference>
<dbReference type="PANTHER" id="PTHR13847:SF287">
    <property type="entry name" value="FAD-DEPENDENT OXIDOREDUCTASE DOMAIN-CONTAINING PROTEIN 1"/>
    <property type="match status" value="1"/>
</dbReference>
<name>A0A7W7B0M8_9SPHN</name>
<accession>A0A7W7B0M8</accession>
<sequence>MGDKEFDVLVIGGGIAGIGVAAHLAQSCRVAVLEMEEQPGYHSTGRSAALFVKGFGSPVIRALTLASKPFFFSPDPQFCDGPLVSKRDVMIVGRAEKRQAFEQYTADEIPHGNLVPIDANAAMSLCPVLRAEGLIGALLDGGAADIDVHALQQGFIKQLRSRGGELFLKAKVEAMAFLHAAALWDVRTGQGVFRAPIIVNAAGAWADEIALRAGVRPIGIEPRRRTAALVDIPDGLVSKDWPMVVDADEQFYMKPDAGLLLISPANETPSEPEDAQADELEVAMAAERLEQITSIEVRRIRSKWAGLRSFVGDRSPVVGYDPQASGFFWLAALGGYGIQTAPALTELAARLVLKMPVQQALEAIGIRESDISPSRLSQTADQLAEDQKTQGEITNR</sequence>
<keyword evidence="5" id="KW-1185">Reference proteome</keyword>
<organism evidence="4 5">
    <name type="scientific">Sphingosinicella soli</name>
    <dbReference type="NCBI Taxonomy" id="333708"/>
    <lineage>
        <taxon>Bacteria</taxon>
        <taxon>Pseudomonadati</taxon>
        <taxon>Pseudomonadota</taxon>
        <taxon>Alphaproteobacteria</taxon>
        <taxon>Sphingomonadales</taxon>
        <taxon>Sphingosinicellaceae</taxon>
        <taxon>Sphingosinicella</taxon>
    </lineage>
</organism>
<gene>
    <name evidence="4" type="ORF">GGQ98_000415</name>
</gene>
<dbReference type="Proteomes" id="UP000566324">
    <property type="component" value="Unassembled WGS sequence"/>
</dbReference>
<dbReference type="AlphaFoldDB" id="A0A7W7B0M8"/>
<dbReference type="Gene3D" id="3.30.9.10">
    <property type="entry name" value="D-Amino Acid Oxidase, subunit A, domain 2"/>
    <property type="match status" value="1"/>
</dbReference>
<dbReference type="InterPro" id="IPR006076">
    <property type="entry name" value="FAD-dep_OxRdtase"/>
</dbReference>
<dbReference type="PROSITE" id="PS51257">
    <property type="entry name" value="PROKAR_LIPOPROTEIN"/>
    <property type="match status" value="1"/>
</dbReference>
<evidence type="ECO:0000313" key="5">
    <source>
        <dbReference type="Proteomes" id="UP000566324"/>
    </source>
</evidence>
<dbReference type="EMBL" id="JACHNZ010000002">
    <property type="protein sequence ID" value="MBB4630812.1"/>
    <property type="molecule type" value="Genomic_DNA"/>
</dbReference>
<protein>
    <submittedName>
        <fullName evidence="4">D-arginine dehydrogenase</fullName>
        <ecNumber evidence="4">1.4.99.6</ecNumber>
    </submittedName>
</protein>
<evidence type="ECO:0000259" key="3">
    <source>
        <dbReference type="Pfam" id="PF01266"/>
    </source>
</evidence>
<feature type="region of interest" description="Disordered" evidence="2">
    <location>
        <begin position="375"/>
        <end position="396"/>
    </location>
</feature>